<protein>
    <recommendedName>
        <fullName evidence="3">Glycosyl transferase family 25 domain-containing protein</fullName>
    </recommendedName>
</protein>
<gene>
    <name evidence="4" type="ORF">ACAT0790_LOCUS69302</name>
</gene>
<evidence type="ECO:0000259" key="3">
    <source>
        <dbReference type="Pfam" id="PF01755"/>
    </source>
</evidence>
<proteinExistence type="predicted"/>
<evidence type="ECO:0000256" key="2">
    <source>
        <dbReference type="SAM" id="SignalP"/>
    </source>
</evidence>
<keyword evidence="2" id="KW-0732">Signal</keyword>
<dbReference type="InterPro" id="IPR002654">
    <property type="entry name" value="Glyco_trans_25"/>
</dbReference>
<dbReference type="EMBL" id="HBGE01116197">
    <property type="protein sequence ID" value="CAD9192527.1"/>
    <property type="molecule type" value="Transcribed_RNA"/>
</dbReference>
<feature type="domain" description="Glycosyl transferase family 25" evidence="3">
    <location>
        <begin position="126"/>
        <end position="237"/>
    </location>
</feature>
<feature type="compositionally biased region" description="Low complexity" evidence="1">
    <location>
        <begin position="644"/>
        <end position="658"/>
    </location>
</feature>
<feature type="chain" id="PRO_5031469347" description="Glycosyl transferase family 25 domain-containing protein" evidence="2">
    <location>
        <begin position="39"/>
        <end position="673"/>
    </location>
</feature>
<dbReference type="Pfam" id="PF01755">
    <property type="entry name" value="Glyco_transf_25"/>
    <property type="match status" value="1"/>
</dbReference>
<feature type="signal peptide" evidence="2">
    <location>
        <begin position="1"/>
        <end position="38"/>
    </location>
</feature>
<organism evidence="4">
    <name type="scientific">Alexandrium catenella</name>
    <name type="common">Red tide dinoflagellate</name>
    <name type="synonym">Gonyaulax catenella</name>
    <dbReference type="NCBI Taxonomy" id="2925"/>
    <lineage>
        <taxon>Eukaryota</taxon>
        <taxon>Sar</taxon>
        <taxon>Alveolata</taxon>
        <taxon>Dinophyceae</taxon>
        <taxon>Gonyaulacales</taxon>
        <taxon>Pyrocystaceae</taxon>
        <taxon>Alexandrium</taxon>
    </lineage>
</organism>
<sequence>MPTGTRPPCLLEPALMGAHRLCLCLPLLLLGSLAPVDGLRARRFDEAGAARSYDAPAADADGRLPARSYVAPAADEDGRLPTARARLRKAWAEFGCPSKTNKTKLEDSLLEPPITSYSPWVTSIPVYYISMGGQREAEFRASLQSFSSATYRVSAVDGDDHEERNRTIVDSDFVWDRLSSFVKLRSKIMGCLLSHLKAMKEAYDSKAAAVLILEDDAVPLFSGWTGGLEDYLHSLPPHWQAMQLQYSMQTGRISKAGEYAKHVDFHPGKRTFGGGSGWGTSAYVLHRRAMARVMAQMWVPKLGKFNVTALVTRCEYASVDDCLLGFTDRWGDELWNVRWLPGHRKMLTETFYPIPPLFAHHSQRAWMHRENLCQDMRIAQQTADMRRRQWPDRNQSDGPKVLVFMAYPSTNALSNYSVGILHRNAELVEQSLGVQADFFLGVDDGSLDLMPGLAKGLAPKASQKTMAAAEKLLELGRPWGRMLHLLKQSWGKHHRAWEKKYSYVLALDADIDLNDTGVLSRMVDAARRTKSPLVAPAIKTQPELLDELRTFEVPDKNCEFRYTSRVGMGALMMSPHSWWLLLQGCVSCLRPDTTELRMTDWCHFLGRLLKGAEAEGAGGCAVLDATPVQRRDLLTPVERAAVSSAQQRAQLSGAQSGAAGDGGETPWSNCTPR</sequence>
<evidence type="ECO:0000256" key="1">
    <source>
        <dbReference type="SAM" id="MobiDB-lite"/>
    </source>
</evidence>
<dbReference type="AlphaFoldDB" id="A0A7S1SEG1"/>
<name>A0A7S1SEG1_ALECA</name>
<evidence type="ECO:0000313" key="4">
    <source>
        <dbReference type="EMBL" id="CAD9192527.1"/>
    </source>
</evidence>
<reference evidence="4" key="1">
    <citation type="submission" date="2021-01" db="EMBL/GenBank/DDBJ databases">
        <authorList>
            <person name="Corre E."/>
            <person name="Pelletier E."/>
            <person name="Niang G."/>
            <person name="Scheremetjew M."/>
            <person name="Finn R."/>
            <person name="Kale V."/>
            <person name="Holt S."/>
            <person name="Cochrane G."/>
            <person name="Meng A."/>
            <person name="Brown T."/>
            <person name="Cohen L."/>
        </authorList>
    </citation>
    <scope>NUCLEOTIDE SEQUENCE</scope>
    <source>
        <strain evidence="4">OF101</strain>
    </source>
</reference>
<feature type="region of interest" description="Disordered" evidence="1">
    <location>
        <begin position="644"/>
        <end position="673"/>
    </location>
</feature>
<accession>A0A7S1SEG1</accession>